<accession>A0A506UBJ5</accession>
<reference evidence="6 7" key="1">
    <citation type="submission" date="2019-06" db="EMBL/GenBank/DDBJ databases">
        <authorList>
            <person name="Li M."/>
        </authorList>
    </citation>
    <scope>NUCLEOTIDE SEQUENCE [LARGE SCALE GENOMIC DNA]</scope>
    <source>
        <strain evidence="6 7">BGMRC6574</strain>
    </source>
</reference>
<name>A0A506UBJ5_9HYPH</name>
<dbReference type="AlphaFoldDB" id="A0A506UBJ5"/>
<evidence type="ECO:0000259" key="5">
    <source>
        <dbReference type="SMART" id="SM00895"/>
    </source>
</evidence>
<dbReference type="InterPro" id="IPR036388">
    <property type="entry name" value="WH-like_DNA-bd_sf"/>
</dbReference>
<dbReference type="SMART" id="SM00345">
    <property type="entry name" value="HTH_GNTR"/>
    <property type="match status" value="1"/>
</dbReference>
<dbReference type="PANTHER" id="PTHR43537">
    <property type="entry name" value="TRANSCRIPTIONAL REGULATOR, GNTR FAMILY"/>
    <property type="match status" value="1"/>
</dbReference>
<keyword evidence="3" id="KW-0804">Transcription</keyword>
<dbReference type="InterPro" id="IPR036390">
    <property type="entry name" value="WH_DNA-bd_sf"/>
</dbReference>
<dbReference type="EMBL" id="VHLH01000007">
    <property type="protein sequence ID" value="TPW30215.1"/>
    <property type="molecule type" value="Genomic_DNA"/>
</dbReference>
<dbReference type="GO" id="GO:0003700">
    <property type="term" value="F:DNA-binding transcription factor activity"/>
    <property type="evidence" value="ECO:0007669"/>
    <property type="project" value="InterPro"/>
</dbReference>
<protein>
    <submittedName>
        <fullName evidence="6">GntR family transcriptional regulator</fullName>
    </submittedName>
</protein>
<dbReference type="InterPro" id="IPR008920">
    <property type="entry name" value="TF_FadR/GntR_C"/>
</dbReference>
<evidence type="ECO:0000313" key="6">
    <source>
        <dbReference type="EMBL" id="TPW30215.1"/>
    </source>
</evidence>
<feature type="domain" description="GntR C-terminal" evidence="5">
    <location>
        <begin position="92"/>
        <end position="222"/>
    </location>
</feature>
<comment type="caution">
    <text evidence="6">The sequence shown here is derived from an EMBL/GenBank/DDBJ whole genome shotgun (WGS) entry which is preliminary data.</text>
</comment>
<dbReference type="Pfam" id="PF07729">
    <property type="entry name" value="FCD"/>
    <property type="match status" value="1"/>
</dbReference>
<keyword evidence="2" id="KW-0238">DNA-binding</keyword>
<dbReference type="GO" id="GO:0003677">
    <property type="term" value="F:DNA binding"/>
    <property type="evidence" value="ECO:0007669"/>
    <property type="project" value="UniProtKB-KW"/>
</dbReference>
<keyword evidence="7" id="KW-1185">Reference proteome</keyword>
<sequence length="232" mass="25856">MDTENETLRGFSRIQRRKTTQDLVYEQIRDALTTGAFEAGRSFTITSMSEQFGTSHMPVREALRRLVAEHALELDSTGTARVPLTTREGLGNLCDARCVVERAAAEQACARFEPSQIEALSVIADTHAEALRKGDAVGMLATNRELHFTIYDAAGNPVLVNLIQNLWLRYGPYVRLLTNRMIELLKQDSAGNYSRFHGELLAALRERDADAAGAAVVADIKNSQRLLYRLFE</sequence>
<dbReference type="Gene3D" id="1.10.10.10">
    <property type="entry name" value="Winged helix-like DNA-binding domain superfamily/Winged helix DNA-binding domain"/>
    <property type="match status" value="1"/>
</dbReference>
<dbReference type="PANTHER" id="PTHR43537:SF39">
    <property type="entry name" value="HTH-TYPE TRANSCRIPTIONAL REGULATOR MCBR"/>
    <property type="match status" value="1"/>
</dbReference>
<dbReference type="Pfam" id="PF00392">
    <property type="entry name" value="GntR"/>
    <property type="match status" value="1"/>
</dbReference>
<dbReference type="InterPro" id="IPR011711">
    <property type="entry name" value="GntR_C"/>
</dbReference>
<dbReference type="OrthoDB" id="9815654at2"/>
<dbReference type="Proteomes" id="UP000320314">
    <property type="component" value="Unassembled WGS sequence"/>
</dbReference>
<feature type="domain" description="HTH gntR-type" evidence="4">
    <location>
        <begin position="24"/>
        <end position="82"/>
    </location>
</feature>
<dbReference type="SUPFAM" id="SSF46785">
    <property type="entry name" value="Winged helix' DNA-binding domain"/>
    <property type="match status" value="1"/>
</dbReference>
<evidence type="ECO:0000256" key="1">
    <source>
        <dbReference type="ARBA" id="ARBA00023015"/>
    </source>
</evidence>
<organism evidence="6 7">
    <name type="scientific">Pararhizobium mangrovi</name>
    <dbReference type="NCBI Taxonomy" id="2590452"/>
    <lineage>
        <taxon>Bacteria</taxon>
        <taxon>Pseudomonadati</taxon>
        <taxon>Pseudomonadota</taxon>
        <taxon>Alphaproteobacteria</taxon>
        <taxon>Hyphomicrobiales</taxon>
        <taxon>Rhizobiaceae</taxon>
        <taxon>Rhizobium/Agrobacterium group</taxon>
        <taxon>Pararhizobium</taxon>
    </lineage>
</organism>
<dbReference type="SUPFAM" id="SSF48008">
    <property type="entry name" value="GntR ligand-binding domain-like"/>
    <property type="match status" value="1"/>
</dbReference>
<keyword evidence="1" id="KW-0805">Transcription regulation</keyword>
<evidence type="ECO:0000256" key="3">
    <source>
        <dbReference type="ARBA" id="ARBA00023163"/>
    </source>
</evidence>
<evidence type="ECO:0000259" key="4">
    <source>
        <dbReference type="SMART" id="SM00345"/>
    </source>
</evidence>
<dbReference type="InterPro" id="IPR000524">
    <property type="entry name" value="Tscrpt_reg_HTH_GntR"/>
</dbReference>
<evidence type="ECO:0000256" key="2">
    <source>
        <dbReference type="ARBA" id="ARBA00023125"/>
    </source>
</evidence>
<gene>
    <name evidence="6" type="ORF">FJU11_05670</name>
</gene>
<dbReference type="RefSeq" id="WP_141166066.1">
    <property type="nucleotide sequence ID" value="NZ_VHLH01000007.1"/>
</dbReference>
<proteinExistence type="predicted"/>
<dbReference type="SMART" id="SM00895">
    <property type="entry name" value="FCD"/>
    <property type="match status" value="1"/>
</dbReference>
<evidence type="ECO:0000313" key="7">
    <source>
        <dbReference type="Proteomes" id="UP000320314"/>
    </source>
</evidence>
<dbReference type="Gene3D" id="1.20.120.530">
    <property type="entry name" value="GntR ligand-binding domain-like"/>
    <property type="match status" value="1"/>
</dbReference>